<evidence type="ECO:0000259" key="1">
    <source>
        <dbReference type="PROSITE" id="PS50902"/>
    </source>
</evidence>
<dbReference type="InterPro" id="IPR052200">
    <property type="entry name" value="Protoporphyrinogen_IX_DH"/>
</dbReference>
<dbReference type="NCBIfam" id="NF008316">
    <property type="entry name" value="PRK11104.1"/>
    <property type="match status" value="1"/>
</dbReference>
<dbReference type="Proteomes" id="UP000321533">
    <property type="component" value="Chromosome"/>
</dbReference>
<dbReference type="KEGG" id="pgin:FRZ67_05670"/>
<dbReference type="GO" id="GO:0006783">
    <property type="term" value="P:heme biosynthetic process"/>
    <property type="evidence" value="ECO:0007669"/>
    <property type="project" value="TreeGrafter"/>
</dbReference>
<dbReference type="EMBL" id="CP042435">
    <property type="protein sequence ID" value="QEC66815.1"/>
    <property type="molecule type" value="Genomic_DNA"/>
</dbReference>
<dbReference type="OrthoDB" id="9795729at2"/>
<dbReference type="InterPro" id="IPR008254">
    <property type="entry name" value="Flavodoxin/NO_synth"/>
</dbReference>
<gene>
    <name evidence="2" type="primary">hemG</name>
    <name evidence="2" type="ORF">FRZ67_05670</name>
</gene>
<reference evidence="2 3" key="1">
    <citation type="journal article" date="2016" name="Int. J. Syst. Evol. Microbiol.">
        <title>Panacibacter ginsenosidivorans gen. nov., sp. nov., with ginsenoside converting activity isolated from soil of a ginseng field.</title>
        <authorList>
            <person name="Siddiqi M.Z."/>
            <person name="Muhammad Shafi S."/>
            <person name="Choi K.D."/>
            <person name="Im W.T."/>
        </authorList>
    </citation>
    <scope>NUCLEOTIDE SEQUENCE [LARGE SCALE GENOMIC DNA]</scope>
    <source>
        <strain evidence="2 3">Gsoil1550</strain>
    </source>
</reference>
<dbReference type="RefSeq" id="WP_147188615.1">
    <property type="nucleotide sequence ID" value="NZ_CP042435.1"/>
</dbReference>
<feature type="domain" description="Flavodoxin-like" evidence="1">
    <location>
        <begin position="3"/>
        <end position="142"/>
    </location>
</feature>
<name>A0A5B8V6R5_9BACT</name>
<dbReference type="InterPro" id="IPR026816">
    <property type="entry name" value="Flavodoxin_dom"/>
</dbReference>
<sequence>MNILVVYGTTEGQTRKIARFMEDVLTNAGNKVTIADASDEPPAPKDYNAVLIGASIHAHNYQTSVKHYINRHIAELNKMPGAFFSVCLAVASDLQEEHREAQKITNDFLEHTGWKPLLTTQIAGALKYTQYDFFKRLIMKMISKKEGRTTDTSQDYEYTDWDAVKKFVNEFADKIAVT</sequence>
<dbReference type="GO" id="GO:0070819">
    <property type="term" value="F:menaquinone-dependent protoporphyrinogen oxidase activity"/>
    <property type="evidence" value="ECO:0007669"/>
    <property type="project" value="TreeGrafter"/>
</dbReference>
<dbReference type="PANTHER" id="PTHR38030">
    <property type="entry name" value="PROTOPORPHYRINOGEN IX DEHYDROGENASE [MENAQUINONE]"/>
    <property type="match status" value="1"/>
</dbReference>
<dbReference type="EC" id="1.3.5.3" evidence="2"/>
<keyword evidence="2" id="KW-0560">Oxidoreductase</keyword>
<dbReference type="AlphaFoldDB" id="A0A5B8V6R5"/>
<dbReference type="PROSITE" id="PS50902">
    <property type="entry name" value="FLAVODOXIN_LIKE"/>
    <property type="match status" value="1"/>
</dbReference>
<organism evidence="2 3">
    <name type="scientific">Panacibacter ginsenosidivorans</name>
    <dbReference type="NCBI Taxonomy" id="1813871"/>
    <lineage>
        <taxon>Bacteria</taxon>
        <taxon>Pseudomonadati</taxon>
        <taxon>Bacteroidota</taxon>
        <taxon>Chitinophagia</taxon>
        <taxon>Chitinophagales</taxon>
        <taxon>Chitinophagaceae</taxon>
        <taxon>Panacibacter</taxon>
    </lineage>
</organism>
<dbReference type="Pfam" id="PF12724">
    <property type="entry name" value="Flavodoxin_5"/>
    <property type="match status" value="1"/>
</dbReference>
<dbReference type="SUPFAM" id="SSF52218">
    <property type="entry name" value="Flavoproteins"/>
    <property type="match status" value="1"/>
</dbReference>
<dbReference type="PANTHER" id="PTHR38030:SF2">
    <property type="entry name" value="PROTOPORPHYRINOGEN IX DEHYDROGENASE [QUINONE]"/>
    <property type="match status" value="1"/>
</dbReference>
<evidence type="ECO:0000313" key="2">
    <source>
        <dbReference type="EMBL" id="QEC66815.1"/>
    </source>
</evidence>
<dbReference type="Gene3D" id="3.40.50.360">
    <property type="match status" value="1"/>
</dbReference>
<evidence type="ECO:0000313" key="3">
    <source>
        <dbReference type="Proteomes" id="UP000321533"/>
    </source>
</evidence>
<proteinExistence type="predicted"/>
<dbReference type="GO" id="GO:0010181">
    <property type="term" value="F:FMN binding"/>
    <property type="evidence" value="ECO:0007669"/>
    <property type="project" value="InterPro"/>
</dbReference>
<accession>A0A5B8V6R5</accession>
<dbReference type="InterPro" id="IPR029039">
    <property type="entry name" value="Flavoprotein-like_sf"/>
</dbReference>
<protein>
    <submittedName>
        <fullName evidence="2">Menaquinone-dependent protoporphyrinogen IX dehydrogenase</fullName>
        <ecNumber evidence="2">1.3.5.3</ecNumber>
    </submittedName>
</protein>
<keyword evidence="3" id="KW-1185">Reference proteome</keyword>